<evidence type="ECO:0000256" key="2">
    <source>
        <dbReference type="ARBA" id="ARBA00022679"/>
    </source>
</evidence>
<evidence type="ECO:0000313" key="5">
    <source>
        <dbReference type="EMBL" id="ABS76536.1"/>
    </source>
</evidence>
<dbReference type="Pfam" id="PF01154">
    <property type="entry name" value="HMG_CoA_synt_N"/>
    <property type="match status" value="1"/>
</dbReference>
<protein>
    <submittedName>
        <fullName evidence="5">Hydroxymethylglutaryl-CoA synthase family protein</fullName>
    </submittedName>
</protein>
<evidence type="ECO:0000259" key="4">
    <source>
        <dbReference type="Pfam" id="PF08540"/>
    </source>
</evidence>
<dbReference type="SUPFAM" id="SSF53901">
    <property type="entry name" value="Thiolase-like"/>
    <property type="match status" value="2"/>
</dbReference>
<proteinExistence type="inferred from homology"/>
<evidence type="ECO:0000313" key="6">
    <source>
        <dbReference type="Proteomes" id="UP000008555"/>
    </source>
</evidence>
<keyword evidence="2" id="KW-0808">Transferase</keyword>
<dbReference type="InterPro" id="IPR013528">
    <property type="entry name" value="HMG_CoA_synth_N"/>
</dbReference>
<dbReference type="PANTHER" id="PTHR43323">
    <property type="entry name" value="3-HYDROXY-3-METHYLGLUTARYL COENZYME A SYNTHASE"/>
    <property type="match status" value="1"/>
</dbReference>
<dbReference type="Pfam" id="PF08540">
    <property type="entry name" value="HMG_CoA_synt_C"/>
    <property type="match status" value="2"/>
</dbReference>
<dbReference type="EMBL" id="CP000733">
    <property type="protein sequence ID" value="ABS76536.1"/>
    <property type="molecule type" value="Genomic_DNA"/>
</dbReference>
<evidence type="ECO:0000259" key="3">
    <source>
        <dbReference type="Pfam" id="PF01154"/>
    </source>
</evidence>
<dbReference type="Proteomes" id="UP000008555">
    <property type="component" value="Chromosome"/>
</dbReference>
<feature type="domain" description="Hydroxymethylglutaryl-coenzyme A synthase C-terminal" evidence="4">
    <location>
        <begin position="270"/>
        <end position="369"/>
    </location>
</feature>
<sequence>MTTKIGIESINAYCGQASLDIKTLFAARDLDLTRFDNLMMQKKSVNLPCEDSVTSAVNAAKPILDPLSQSERNQIALLITATETGLDFGKSLSTYIYPYLNLSKNCRLFEIKQACYGGTAALQMAAAWVSSQPSSQVKALIIATDAARAAARKTYAEPSQGTGAVAMLISKNPEILILDNGATGYYGYEIMDTCRPEPDLETGNPDLSLLSYLDCLDNCYRIYCEKVEDINIQTTFNYFAFHTPFAGMVKGAHRQLLRKNGYTDAQFIEADFQKRVAPSLVYCEQVGNIYSATVYLALCGIIDNTDFINPKRVGIFSYGSGCCAEFYSGILQPIAKEKLGILSIKQSLENRYLLDMLAYEKIIDINQEWFFGVKNKNVDITPFEEIYTRQFANKGLLILDKIENYKRYYRWS</sequence>
<dbReference type="InterPro" id="IPR013746">
    <property type="entry name" value="HMG_CoA_synt_C_dom"/>
</dbReference>
<name>A9KEM5_COXBN</name>
<feature type="domain" description="Hydroxymethylglutaryl-coenzyme A synthase C-terminal" evidence="4">
    <location>
        <begin position="206"/>
        <end position="257"/>
    </location>
</feature>
<evidence type="ECO:0000256" key="1">
    <source>
        <dbReference type="ARBA" id="ARBA00007061"/>
    </source>
</evidence>
<dbReference type="AlphaFoldDB" id="A9KEM5"/>
<dbReference type="InterPro" id="IPR016039">
    <property type="entry name" value="Thiolase-like"/>
</dbReference>
<dbReference type="KEGG" id="cbd:CBUD_1931"/>
<gene>
    <name evidence="5" type="ordered locus">CBUD_1931</name>
</gene>
<dbReference type="GO" id="GO:0004421">
    <property type="term" value="F:hydroxymethylglutaryl-CoA synthase activity"/>
    <property type="evidence" value="ECO:0007669"/>
    <property type="project" value="InterPro"/>
</dbReference>
<organism evidence="5 6">
    <name type="scientific">Coxiella burnetii (strain Dugway 5J108-111)</name>
    <dbReference type="NCBI Taxonomy" id="434922"/>
    <lineage>
        <taxon>Bacteria</taxon>
        <taxon>Pseudomonadati</taxon>
        <taxon>Pseudomonadota</taxon>
        <taxon>Gammaproteobacteria</taxon>
        <taxon>Legionellales</taxon>
        <taxon>Coxiellaceae</taxon>
        <taxon>Coxiella</taxon>
    </lineage>
</organism>
<reference evidence="5 6" key="1">
    <citation type="journal article" date="2009" name="Infect. Immun.">
        <title>Comparative genomics reveal extensive transposon-mediated genomic plasticity and diversity among potential effector proteins within the genus Coxiella.</title>
        <authorList>
            <person name="Beare P.A."/>
            <person name="Unsworth N."/>
            <person name="Andoh M."/>
            <person name="Voth D.E."/>
            <person name="Omsland A."/>
            <person name="Gilk S.D."/>
            <person name="Williams K.P."/>
            <person name="Sobral B.W."/>
            <person name="Kupko J.J.III."/>
            <person name="Porcella S.F."/>
            <person name="Samuel J.E."/>
            <person name="Heinzen R.A."/>
        </authorList>
    </citation>
    <scope>NUCLEOTIDE SEQUENCE [LARGE SCALE GENOMIC DNA]</scope>
    <source>
        <strain evidence="5 6">Dugway 5J108-111</strain>
    </source>
</reference>
<dbReference type="RefSeq" id="WP_011997326.1">
    <property type="nucleotide sequence ID" value="NC_009727.1"/>
</dbReference>
<dbReference type="PANTHER" id="PTHR43323:SF2">
    <property type="entry name" value="HYDROXYMETHYLGLUTARYL-COA SYNTHASE"/>
    <property type="match status" value="1"/>
</dbReference>
<accession>A9KEM5</accession>
<dbReference type="HOGENOM" id="CLU_008065_3_2_6"/>
<comment type="similarity">
    <text evidence="1">Belongs to the thiolase-like superfamily. HMG-CoA synthase family.</text>
</comment>
<dbReference type="Gene3D" id="3.40.47.10">
    <property type="match status" value="2"/>
</dbReference>
<dbReference type="GO" id="GO:0006084">
    <property type="term" value="P:acetyl-CoA metabolic process"/>
    <property type="evidence" value="ECO:0007669"/>
    <property type="project" value="InterPro"/>
</dbReference>
<feature type="domain" description="Hydroxymethylglutaryl-coenzyme A synthase N-terminal" evidence="3">
    <location>
        <begin position="70"/>
        <end position="171"/>
    </location>
</feature>
<dbReference type="CDD" id="cd00827">
    <property type="entry name" value="init_cond_enzymes"/>
    <property type="match status" value="1"/>
</dbReference>